<sequence>MAMGRGSCTKVALIALLVMIWSPFQTYAANHIVGDSQGWGFSVTYTDWAKGQNFASGDTLVFNYQPGLHNVVPVNAAGYKNCKTSGASQAATSGNDKFTLNKGVNYYICSLPGHCSAGMKLQVVAQ</sequence>
<keyword evidence="2" id="KW-0186">Copper</keyword>
<dbReference type="AlphaFoldDB" id="A0A9D5BZR4"/>
<dbReference type="EMBL" id="JAGGNH010000009">
    <property type="protein sequence ID" value="KAJ0963703.1"/>
    <property type="molecule type" value="Genomic_DNA"/>
</dbReference>
<accession>A0A9D5BZR4</accession>
<dbReference type="InterPro" id="IPR003245">
    <property type="entry name" value="Phytocyanin_dom"/>
</dbReference>
<dbReference type="GO" id="GO:0005886">
    <property type="term" value="C:plasma membrane"/>
    <property type="evidence" value="ECO:0007669"/>
    <property type="project" value="TreeGrafter"/>
</dbReference>
<dbReference type="GO" id="GO:0009055">
    <property type="term" value="F:electron transfer activity"/>
    <property type="evidence" value="ECO:0007669"/>
    <property type="project" value="InterPro"/>
</dbReference>
<organism evidence="7 8">
    <name type="scientific">Dioscorea zingiberensis</name>
    <dbReference type="NCBI Taxonomy" id="325984"/>
    <lineage>
        <taxon>Eukaryota</taxon>
        <taxon>Viridiplantae</taxon>
        <taxon>Streptophyta</taxon>
        <taxon>Embryophyta</taxon>
        <taxon>Tracheophyta</taxon>
        <taxon>Spermatophyta</taxon>
        <taxon>Magnoliopsida</taxon>
        <taxon>Liliopsida</taxon>
        <taxon>Dioscoreales</taxon>
        <taxon>Dioscoreaceae</taxon>
        <taxon>Dioscorea</taxon>
    </lineage>
</organism>
<dbReference type="InterPro" id="IPR039391">
    <property type="entry name" value="Phytocyanin-like"/>
</dbReference>
<dbReference type="Proteomes" id="UP001085076">
    <property type="component" value="Miscellaneous, Linkage group lg09"/>
</dbReference>
<protein>
    <recommendedName>
        <fullName evidence="4">Plantacyanin</fullName>
    </recommendedName>
</protein>
<dbReference type="PROSITE" id="PS51485">
    <property type="entry name" value="PHYTOCYANIN"/>
    <property type="match status" value="1"/>
</dbReference>
<keyword evidence="1" id="KW-0479">Metal-binding</keyword>
<dbReference type="CDD" id="cd04216">
    <property type="entry name" value="Phytocyanin"/>
    <property type="match status" value="1"/>
</dbReference>
<dbReference type="InterPro" id="IPR008972">
    <property type="entry name" value="Cupredoxin"/>
</dbReference>
<keyword evidence="3" id="KW-1015">Disulfide bond</keyword>
<keyword evidence="8" id="KW-1185">Reference proteome</keyword>
<dbReference type="PANTHER" id="PTHR33021">
    <property type="entry name" value="BLUE COPPER PROTEIN"/>
    <property type="match status" value="1"/>
</dbReference>
<dbReference type="Gene3D" id="2.60.40.420">
    <property type="entry name" value="Cupredoxins - blue copper proteins"/>
    <property type="match status" value="1"/>
</dbReference>
<evidence type="ECO:0000256" key="4">
    <source>
        <dbReference type="ARBA" id="ARBA00082491"/>
    </source>
</evidence>
<reference evidence="7" key="2">
    <citation type="journal article" date="2022" name="Hortic Res">
        <title>The genome of Dioscorea zingiberensis sheds light on the biosynthesis, origin and evolution of the medicinally important diosgenin saponins.</title>
        <authorList>
            <person name="Li Y."/>
            <person name="Tan C."/>
            <person name="Li Z."/>
            <person name="Guo J."/>
            <person name="Li S."/>
            <person name="Chen X."/>
            <person name="Wang C."/>
            <person name="Dai X."/>
            <person name="Yang H."/>
            <person name="Song W."/>
            <person name="Hou L."/>
            <person name="Xu J."/>
            <person name="Tong Z."/>
            <person name="Xu A."/>
            <person name="Yuan X."/>
            <person name="Wang W."/>
            <person name="Yang Q."/>
            <person name="Chen L."/>
            <person name="Sun Z."/>
            <person name="Wang K."/>
            <person name="Pan B."/>
            <person name="Chen J."/>
            <person name="Bao Y."/>
            <person name="Liu F."/>
            <person name="Qi X."/>
            <person name="Gang D.R."/>
            <person name="Wen J."/>
            <person name="Li J."/>
        </authorList>
    </citation>
    <scope>NUCLEOTIDE SEQUENCE</scope>
    <source>
        <strain evidence="7">Dzin_1.0</strain>
    </source>
</reference>
<evidence type="ECO:0000313" key="8">
    <source>
        <dbReference type="Proteomes" id="UP001085076"/>
    </source>
</evidence>
<dbReference type="OrthoDB" id="2011645at2759"/>
<keyword evidence="5" id="KW-0732">Signal</keyword>
<comment type="caution">
    <text evidence="7">The sequence shown here is derived from an EMBL/GenBank/DDBJ whole genome shotgun (WGS) entry which is preliminary data.</text>
</comment>
<reference evidence="7" key="1">
    <citation type="submission" date="2021-03" db="EMBL/GenBank/DDBJ databases">
        <authorList>
            <person name="Li Z."/>
            <person name="Yang C."/>
        </authorList>
    </citation>
    <scope>NUCLEOTIDE SEQUENCE</scope>
    <source>
        <strain evidence="7">Dzin_1.0</strain>
        <tissue evidence="7">Leaf</tissue>
    </source>
</reference>
<evidence type="ECO:0000256" key="2">
    <source>
        <dbReference type="ARBA" id="ARBA00023008"/>
    </source>
</evidence>
<evidence type="ECO:0000256" key="1">
    <source>
        <dbReference type="ARBA" id="ARBA00022723"/>
    </source>
</evidence>
<proteinExistence type="predicted"/>
<name>A0A9D5BZR4_9LILI</name>
<evidence type="ECO:0000256" key="5">
    <source>
        <dbReference type="SAM" id="SignalP"/>
    </source>
</evidence>
<feature type="chain" id="PRO_5039389852" description="Plantacyanin" evidence="5">
    <location>
        <begin position="29"/>
        <end position="126"/>
    </location>
</feature>
<dbReference type="FunFam" id="2.60.40.420:FF:000013">
    <property type="entry name" value="basic blue protein-like"/>
    <property type="match status" value="1"/>
</dbReference>
<dbReference type="InterPro" id="IPR028871">
    <property type="entry name" value="BlueCu_1_BS"/>
</dbReference>
<evidence type="ECO:0000256" key="3">
    <source>
        <dbReference type="ARBA" id="ARBA00023157"/>
    </source>
</evidence>
<gene>
    <name evidence="7" type="ORF">J5N97_028825</name>
</gene>
<feature type="domain" description="Phytocyanin" evidence="6">
    <location>
        <begin position="29"/>
        <end position="126"/>
    </location>
</feature>
<dbReference type="SUPFAM" id="SSF49503">
    <property type="entry name" value="Cupredoxins"/>
    <property type="match status" value="1"/>
</dbReference>
<feature type="signal peptide" evidence="5">
    <location>
        <begin position="1"/>
        <end position="28"/>
    </location>
</feature>
<evidence type="ECO:0000259" key="6">
    <source>
        <dbReference type="PROSITE" id="PS51485"/>
    </source>
</evidence>
<dbReference type="GO" id="GO:0046872">
    <property type="term" value="F:metal ion binding"/>
    <property type="evidence" value="ECO:0007669"/>
    <property type="project" value="UniProtKB-KW"/>
</dbReference>
<dbReference type="Pfam" id="PF02298">
    <property type="entry name" value="Cu_bind_like"/>
    <property type="match status" value="1"/>
</dbReference>
<dbReference type="PROSITE" id="PS00196">
    <property type="entry name" value="COPPER_BLUE"/>
    <property type="match status" value="1"/>
</dbReference>
<dbReference type="PANTHER" id="PTHR33021:SF520">
    <property type="entry name" value="OS11G0428800 PROTEIN"/>
    <property type="match status" value="1"/>
</dbReference>
<evidence type="ECO:0000313" key="7">
    <source>
        <dbReference type="EMBL" id="KAJ0963703.1"/>
    </source>
</evidence>